<protein>
    <recommendedName>
        <fullName evidence="4">Retrotransposon gag domain-containing protein</fullName>
    </recommendedName>
</protein>
<feature type="region of interest" description="Disordered" evidence="1">
    <location>
        <begin position="1"/>
        <end position="21"/>
    </location>
</feature>
<proteinExistence type="predicted"/>
<evidence type="ECO:0000313" key="2">
    <source>
        <dbReference type="EMBL" id="CAL1680906.1"/>
    </source>
</evidence>
<dbReference type="EMBL" id="OZ034825">
    <property type="protein sequence ID" value="CAL1680906.1"/>
    <property type="molecule type" value="Genomic_DNA"/>
</dbReference>
<dbReference type="AlphaFoldDB" id="A0AAV2NNR3"/>
<name>A0AAV2NNR3_9HYME</name>
<reference evidence="2" key="1">
    <citation type="submission" date="2024-04" db="EMBL/GenBank/DDBJ databases">
        <authorList>
            <consortium name="Molecular Ecology Group"/>
        </authorList>
    </citation>
    <scope>NUCLEOTIDE SEQUENCE</scope>
</reference>
<sequence>MSQAGTLVRGRSGSSGSAQSRLKGGNVVKVISPQIPIFEGYEKDNIRKWLEQVDYVEGLHEINENILLLAATSRLAGNALDWYNRQSTAVISSWAEVKKGLLEYFQRKVSFMLAMSKINKRVWLHTKEKFVDYVNNKLNLMQFLDLSEREQIDLIAAGIKLPMIQVAAMDARLEKLSDFVKHMRRVTEVTVITFSI</sequence>
<gene>
    <name evidence="2" type="ORF">LPLAT_LOCUS6852</name>
</gene>
<accession>A0AAV2NNR3</accession>
<evidence type="ECO:0000256" key="1">
    <source>
        <dbReference type="SAM" id="MobiDB-lite"/>
    </source>
</evidence>
<evidence type="ECO:0008006" key="4">
    <source>
        <dbReference type="Google" id="ProtNLM"/>
    </source>
</evidence>
<keyword evidence="3" id="KW-1185">Reference proteome</keyword>
<organism evidence="2 3">
    <name type="scientific">Lasius platythorax</name>
    <dbReference type="NCBI Taxonomy" id="488582"/>
    <lineage>
        <taxon>Eukaryota</taxon>
        <taxon>Metazoa</taxon>
        <taxon>Ecdysozoa</taxon>
        <taxon>Arthropoda</taxon>
        <taxon>Hexapoda</taxon>
        <taxon>Insecta</taxon>
        <taxon>Pterygota</taxon>
        <taxon>Neoptera</taxon>
        <taxon>Endopterygota</taxon>
        <taxon>Hymenoptera</taxon>
        <taxon>Apocrita</taxon>
        <taxon>Aculeata</taxon>
        <taxon>Formicoidea</taxon>
        <taxon>Formicidae</taxon>
        <taxon>Formicinae</taxon>
        <taxon>Lasius</taxon>
        <taxon>Lasius</taxon>
    </lineage>
</organism>
<feature type="compositionally biased region" description="Low complexity" evidence="1">
    <location>
        <begin position="9"/>
        <end position="21"/>
    </location>
</feature>
<dbReference type="Proteomes" id="UP001497644">
    <property type="component" value="Chromosome 2"/>
</dbReference>
<evidence type="ECO:0000313" key="3">
    <source>
        <dbReference type="Proteomes" id="UP001497644"/>
    </source>
</evidence>